<evidence type="ECO:0000256" key="2">
    <source>
        <dbReference type="ARBA" id="ARBA00007165"/>
    </source>
</evidence>
<name>A0ABS4ZDS0_9MICO</name>
<feature type="transmembrane region" description="Helical" evidence="6">
    <location>
        <begin position="12"/>
        <end position="32"/>
    </location>
</feature>
<comment type="subcellular location">
    <subcellularLocation>
        <location evidence="6">Cell membrane</location>
        <topology evidence="6">Multi-pass membrane protein</topology>
    </subcellularLocation>
    <subcellularLocation>
        <location evidence="1">Membrane</location>
    </subcellularLocation>
</comment>
<evidence type="ECO:0000256" key="3">
    <source>
        <dbReference type="ARBA" id="ARBA00022692"/>
    </source>
</evidence>
<evidence type="ECO:0000256" key="5">
    <source>
        <dbReference type="ARBA" id="ARBA00023136"/>
    </source>
</evidence>
<protein>
    <recommendedName>
        <fullName evidence="6">SURF1-like protein</fullName>
    </recommendedName>
</protein>
<dbReference type="EMBL" id="JAGIOL010000001">
    <property type="protein sequence ID" value="MBP2435434.1"/>
    <property type="molecule type" value="Genomic_DNA"/>
</dbReference>
<keyword evidence="3 6" id="KW-0812">Transmembrane</keyword>
<dbReference type="Pfam" id="PF02104">
    <property type="entry name" value="SURF1"/>
    <property type="match status" value="1"/>
</dbReference>
<keyword evidence="9" id="KW-1185">Reference proteome</keyword>
<dbReference type="PROSITE" id="PS50895">
    <property type="entry name" value="SURF1"/>
    <property type="match status" value="1"/>
</dbReference>
<evidence type="ECO:0000313" key="8">
    <source>
        <dbReference type="EMBL" id="MBP2435434.1"/>
    </source>
</evidence>
<sequence length="287" mass="31765">MKTWPVAGRWAMYVGIAIIFAIVCAFLSYWQFERNETRAVSNHLIANNYDATPAPFASTMQGTEDFDPSDEWQPVVLTGEYLADDQLLVRNRAQGGTAAYEAVVPFLLDDGRILAVSRGWVPPDYAGGHEAVPAPPAGDVTVVARLRPSEPLPTSNRSAPDGQLPTLHAPSIAELTGENTVTAVYAIMVSEDPAPEVRPNELAAPDEDPGPHLSYAIQWILFAIMGFVFIAYMIRTEIRAGQEPEDNEDDELEGFMPDEKPKKSRRRQPRQKRRDEDMQAEDALLDA</sequence>
<gene>
    <name evidence="8" type="ORF">JOF34_000020</name>
</gene>
<comment type="similarity">
    <text evidence="2 6">Belongs to the SURF1 family.</text>
</comment>
<dbReference type="Proteomes" id="UP001519362">
    <property type="component" value="Unassembled WGS sequence"/>
</dbReference>
<dbReference type="PANTHER" id="PTHR23427:SF2">
    <property type="entry name" value="SURFEIT LOCUS PROTEIN 1"/>
    <property type="match status" value="1"/>
</dbReference>
<keyword evidence="4 6" id="KW-1133">Transmembrane helix</keyword>
<feature type="compositionally biased region" description="Basic residues" evidence="7">
    <location>
        <begin position="262"/>
        <end position="272"/>
    </location>
</feature>
<dbReference type="InterPro" id="IPR045214">
    <property type="entry name" value="Surf1/Surf4"/>
</dbReference>
<feature type="region of interest" description="Disordered" evidence="7">
    <location>
        <begin position="242"/>
        <end position="287"/>
    </location>
</feature>
<dbReference type="PANTHER" id="PTHR23427">
    <property type="entry name" value="SURFEIT LOCUS PROTEIN"/>
    <property type="match status" value="1"/>
</dbReference>
<organism evidence="8 9">
    <name type="scientific">Microbacterium amylolyticum</name>
    <dbReference type="NCBI Taxonomy" id="936337"/>
    <lineage>
        <taxon>Bacteria</taxon>
        <taxon>Bacillati</taxon>
        <taxon>Actinomycetota</taxon>
        <taxon>Actinomycetes</taxon>
        <taxon>Micrococcales</taxon>
        <taxon>Microbacteriaceae</taxon>
        <taxon>Microbacterium</taxon>
    </lineage>
</organism>
<evidence type="ECO:0000256" key="7">
    <source>
        <dbReference type="SAM" id="MobiDB-lite"/>
    </source>
</evidence>
<feature type="compositionally biased region" description="Acidic residues" evidence="7">
    <location>
        <begin position="243"/>
        <end position="253"/>
    </location>
</feature>
<evidence type="ECO:0000256" key="4">
    <source>
        <dbReference type="ARBA" id="ARBA00022989"/>
    </source>
</evidence>
<keyword evidence="5 6" id="KW-0472">Membrane</keyword>
<feature type="transmembrane region" description="Helical" evidence="6">
    <location>
        <begin position="215"/>
        <end position="234"/>
    </location>
</feature>
<proteinExistence type="inferred from homology"/>
<dbReference type="InterPro" id="IPR002994">
    <property type="entry name" value="Surf1/Shy1"/>
</dbReference>
<feature type="compositionally biased region" description="Acidic residues" evidence="7">
    <location>
        <begin position="278"/>
        <end position="287"/>
    </location>
</feature>
<comment type="caution">
    <text evidence="8">The sequence shown here is derived from an EMBL/GenBank/DDBJ whole genome shotgun (WGS) entry which is preliminary data.</text>
</comment>
<dbReference type="RefSeq" id="WP_241245040.1">
    <property type="nucleotide sequence ID" value="NZ_CP049253.1"/>
</dbReference>
<keyword evidence="6" id="KW-1003">Cell membrane</keyword>
<dbReference type="CDD" id="cd06662">
    <property type="entry name" value="SURF1"/>
    <property type="match status" value="1"/>
</dbReference>
<accession>A0ABS4ZDS0</accession>
<reference evidence="8 9" key="1">
    <citation type="submission" date="2021-03" db="EMBL/GenBank/DDBJ databases">
        <title>Sequencing the genomes of 1000 actinobacteria strains.</title>
        <authorList>
            <person name="Klenk H.-P."/>
        </authorList>
    </citation>
    <scope>NUCLEOTIDE SEQUENCE [LARGE SCALE GENOMIC DNA]</scope>
    <source>
        <strain evidence="8 9">DSM 24221</strain>
    </source>
</reference>
<evidence type="ECO:0000256" key="1">
    <source>
        <dbReference type="ARBA" id="ARBA00004370"/>
    </source>
</evidence>
<evidence type="ECO:0000256" key="6">
    <source>
        <dbReference type="RuleBase" id="RU363076"/>
    </source>
</evidence>
<evidence type="ECO:0000313" key="9">
    <source>
        <dbReference type="Proteomes" id="UP001519362"/>
    </source>
</evidence>